<dbReference type="Pfam" id="PF02625">
    <property type="entry name" value="XdhC_CoxI"/>
    <property type="match status" value="1"/>
</dbReference>
<protein>
    <recommendedName>
        <fullName evidence="5">XdhC family protein</fullName>
    </recommendedName>
</protein>
<evidence type="ECO:0000313" key="4">
    <source>
        <dbReference type="Proteomes" id="UP000240569"/>
    </source>
</evidence>
<dbReference type="Gene3D" id="3.40.50.720">
    <property type="entry name" value="NAD(P)-binding Rossmann-like Domain"/>
    <property type="match status" value="1"/>
</dbReference>
<dbReference type="Pfam" id="PF13478">
    <property type="entry name" value="XdhC_C"/>
    <property type="match status" value="1"/>
</dbReference>
<evidence type="ECO:0000259" key="1">
    <source>
        <dbReference type="Pfam" id="PF02625"/>
    </source>
</evidence>
<evidence type="ECO:0000259" key="2">
    <source>
        <dbReference type="Pfam" id="PF13478"/>
    </source>
</evidence>
<organism evidence="3 4">
    <name type="scientific">Candidatus Marsarchaeota G1 archaeon BE_D</name>
    <dbReference type="NCBI Taxonomy" id="1978156"/>
    <lineage>
        <taxon>Archaea</taxon>
        <taxon>Candidatus Marsarchaeota</taxon>
        <taxon>Candidatus Marsarchaeota group 1</taxon>
    </lineage>
</organism>
<dbReference type="InterPro" id="IPR003777">
    <property type="entry name" value="XdhC_CoxI"/>
</dbReference>
<feature type="domain" description="XdhC- CoxI" evidence="1">
    <location>
        <begin position="17"/>
        <end position="82"/>
    </location>
</feature>
<dbReference type="PANTHER" id="PTHR30388:SF6">
    <property type="entry name" value="XANTHINE DEHYDROGENASE SUBUNIT A-RELATED"/>
    <property type="match status" value="1"/>
</dbReference>
<dbReference type="EMBL" id="NEXD01000085">
    <property type="protein sequence ID" value="PSN84173.1"/>
    <property type="molecule type" value="Genomic_DNA"/>
</dbReference>
<reference evidence="3 4" key="1">
    <citation type="submission" date="2017-04" db="EMBL/GenBank/DDBJ databases">
        <title>Novel microbial lineages endemic to geothermal iron-oxide mats fill important gaps in the evolutionary history of Archaea.</title>
        <authorList>
            <person name="Jay Z.J."/>
            <person name="Beam J.P."/>
            <person name="Dlakic M."/>
            <person name="Rusch D.B."/>
            <person name="Kozubal M.A."/>
            <person name="Inskeep W.P."/>
        </authorList>
    </citation>
    <scope>NUCLEOTIDE SEQUENCE [LARGE SCALE GENOMIC DNA]</scope>
    <source>
        <strain evidence="3">BE_D</strain>
    </source>
</reference>
<dbReference type="AlphaFoldDB" id="A0A2R6ACY2"/>
<dbReference type="PANTHER" id="PTHR30388">
    <property type="entry name" value="ALDEHYDE OXIDOREDUCTASE MOLYBDENUM COFACTOR ASSEMBLY PROTEIN"/>
    <property type="match status" value="1"/>
</dbReference>
<comment type="caution">
    <text evidence="3">The sequence shown here is derived from an EMBL/GenBank/DDBJ whole genome shotgun (WGS) entry which is preliminary data.</text>
</comment>
<dbReference type="InterPro" id="IPR027051">
    <property type="entry name" value="XdhC_Rossmann_dom"/>
</dbReference>
<gene>
    <name evidence="3" type="ORF">B9Q02_09755</name>
</gene>
<dbReference type="InterPro" id="IPR052698">
    <property type="entry name" value="MoCofactor_Util/Proc"/>
</dbReference>
<proteinExistence type="predicted"/>
<sequence length="275" mass="29505">MCDMDQLKLIKLMNELASQGKPFAVATVVKTEGSTLGKPGFKVIIDSDGNVVEGTLGGACPESAIVDAALEAIKTKKPRTLKVFLEDVGSAVTQAIKSANLNEVHVETNCGGRMEIFIEPYTPPDRLVIISDGGHNEVATSLTKLAKMVGFEVHVIDATGMVEGADEIHKTEDISKFEFKESDYVVLVTMGRIDIDALTVLSKKRLAFLGLMASKKRIDDEFEKLRQKGVDGSFLSSIHAPVGADIGAQTPNEIALSILAEVVAVKHGKHLPHKG</sequence>
<evidence type="ECO:0000313" key="3">
    <source>
        <dbReference type="EMBL" id="PSN84173.1"/>
    </source>
</evidence>
<evidence type="ECO:0008006" key="5">
    <source>
        <dbReference type="Google" id="ProtNLM"/>
    </source>
</evidence>
<feature type="domain" description="XdhC Rossmann" evidence="2">
    <location>
        <begin position="134"/>
        <end position="262"/>
    </location>
</feature>
<name>A0A2R6ACY2_9ARCH</name>
<accession>A0A2R6ACY2</accession>
<dbReference type="Proteomes" id="UP000240569">
    <property type="component" value="Unassembled WGS sequence"/>
</dbReference>